<dbReference type="InterPro" id="IPR012337">
    <property type="entry name" value="RNaseH-like_sf"/>
</dbReference>
<keyword evidence="2 6" id="KW-0001">2Fe-2S</keyword>
<keyword evidence="4 6" id="KW-0408">Iron</keyword>
<dbReference type="InterPro" id="IPR042216">
    <property type="entry name" value="MitoNEET_CISD"/>
</dbReference>
<organism evidence="8 9">
    <name type="scientific">Ditylenchus dipsaci</name>
    <dbReference type="NCBI Taxonomy" id="166011"/>
    <lineage>
        <taxon>Eukaryota</taxon>
        <taxon>Metazoa</taxon>
        <taxon>Ecdysozoa</taxon>
        <taxon>Nematoda</taxon>
        <taxon>Chromadorea</taxon>
        <taxon>Rhabditida</taxon>
        <taxon>Tylenchina</taxon>
        <taxon>Tylenchomorpha</taxon>
        <taxon>Sphaerularioidea</taxon>
        <taxon>Anguinidae</taxon>
        <taxon>Anguininae</taxon>
        <taxon>Ditylenchus</taxon>
    </lineage>
</organism>
<protein>
    <recommendedName>
        <fullName evidence="6">CDGSH iron-sulfur domain-containing protein 2 homologue</fullName>
    </recommendedName>
</protein>
<dbReference type="InterPro" id="IPR045131">
    <property type="entry name" value="CISD1/2"/>
</dbReference>
<dbReference type="PANTHER" id="PTHR13680">
    <property type="entry name" value="CDGSH IRON-SULFUR DOMAIN-CONTAINING PROTEIN 1"/>
    <property type="match status" value="1"/>
</dbReference>
<feature type="transmembrane region" description="Helical" evidence="6">
    <location>
        <begin position="15"/>
        <end position="33"/>
    </location>
</feature>
<dbReference type="Pfam" id="PF09360">
    <property type="entry name" value="zf-CDGSH"/>
    <property type="match status" value="1"/>
</dbReference>
<comment type="subcellular location">
    <subcellularLocation>
        <location evidence="6">Endoplasmic reticulum membrane</location>
        <topology evidence="6">Single-pass membrane protein</topology>
    </subcellularLocation>
</comment>
<dbReference type="WBParaSite" id="jg22107">
    <property type="protein sequence ID" value="jg22107"/>
    <property type="gene ID" value="jg22107"/>
</dbReference>
<keyword evidence="8" id="KW-1185">Reference proteome</keyword>
<evidence type="ECO:0000256" key="2">
    <source>
        <dbReference type="ARBA" id="ARBA00022714"/>
    </source>
</evidence>
<dbReference type="SUPFAM" id="SSF53098">
    <property type="entry name" value="Ribonuclease H-like"/>
    <property type="match status" value="1"/>
</dbReference>
<dbReference type="GO" id="GO:0046872">
    <property type="term" value="F:metal ion binding"/>
    <property type="evidence" value="ECO:0007669"/>
    <property type="project" value="UniProtKB-UniRule"/>
</dbReference>
<sequence length="361" mass="40570">MMDNTAEGGLSNVRMVLYGISLVGGGIAIGYFLRHKLAYRTPRCNHRIKLSAEKIVDSFDVEDFDSKKVFCRCWHSEKFPYCDGSHVAHNKRTGDNVGPNREGKKWVTTNSAEIEFLRDVYKLTNIMVNVLIRIQGESYVTISLCYGYLKALKKSILKSKEKGNGMAKTLEKILSARFRWMLDVLDSRFDPFYIIAACFDPNTVHLVSKRDLELAISSIQPLIDCQATSGQSTSNVQPTNELDLYSEEIAQEEMEQRQSRAGIQAGAKSWIGDILRRGITAKASASSSIDPVVYWQKLIDTEYKSLAIMALEILTVPAMSAPIERVFSSAGLATRGQRNKTEFELLDAQLVVNCNSWMQHM</sequence>
<comment type="similarity">
    <text evidence="1 6">Belongs to the CISD protein family. CISD2 subfamily.</text>
</comment>
<dbReference type="AlphaFoldDB" id="A0A915DRF9"/>
<evidence type="ECO:0000256" key="6">
    <source>
        <dbReference type="RuleBase" id="RU369084"/>
    </source>
</evidence>
<evidence type="ECO:0000256" key="4">
    <source>
        <dbReference type="ARBA" id="ARBA00023004"/>
    </source>
</evidence>
<dbReference type="InterPro" id="IPR008906">
    <property type="entry name" value="HATC_C_dom"/>
</dbReference>
<dbReference type="GO" id="GO:0010506">
    <property type="term" value="P:regulation of autophagy"/>
    <property type="evidence" value="ECO:0007669"/>
    <property type="project" value="UniProtKB-UniRule"/>
</dbReference>
<evidence type="ECO:0000313" key="9">
    <source>
        <dbReference type="WBParaSite" id="jg22107"/>
    </source>
</evidence>
<dbReference type="Pfam" id="PF05699">
    <property type="entry name" value="Dimer_Tnp_hAT"/>
    <property type="match status" value="1"/>
</dbReference>
<evidence type="ECO:0000256" key="3">
    <source>
        <dbReference type="ARBA" id="ARBA00022723"/>
    </source>
</evidence>
<dbReference type="SMART" id="SM00704">
    <property type="entry name" value="ZnF_CDGSH"/>
    <property type="match status" value="1"/>
</dbReference>
<reference evidence="9" key="1">
    <citation type="submission" date="2022-11" db="UniProtKB">
        <authorList>
            <consortium name="WormBaseParasite"/>
        </authorList>
    </citation>
    <scope>IDENTIFICATION</scope>
</reference>
<keyword evidence="6" id="KW-1133">Transmembrane helix</keyword>
<proteinExistence type="inferred from homology"/>
<keyword evidence="5 6" id="KW-0411">Iron-sulfur</keyword>
<evidence type="ECO:0000259" key="7">
    <source>
        <dbReference type="SMART" id="SM00704"/>
    </source>
</evidence>
<dbReference type="InterPro" id="IPR018967">
    <property type="entry name" value="FeS-contain_CDGSH-typ"/>
</dbReference>
<evidence type="ECO:0000313" key="8">
    <source>
        <dbReference type="Proteomes" id="UP000887574"/>
    </source>
</evidence>
<dbReference type="GO" id="GO:0051537">
    <property type="term" value="F:2 iron, 2 sulfur cluster binding"/>
    <property type="evidence" value="ECO:0007669"/>
    <property type="project" value="UniProtKB-UniRule"/>
</dbReference>
<dbReference type="GO" id="GO:0046983">
    <property type="term" value="F:protein dimerization activity"/>
    <property type="evidence" value="ECO:0007669"/>
    <property type="project" value="InterPro"/>
</dbReference>
<accession>A0A915DRF9</accession>
<keyword evidence="6" id="KW-0812">Transmembrane</keyword>
<evidence type="ECO:0000256" key="1">
    <source>
        <dbReference type="ARBA" id="ARBA00008624"/>
    </source>
</evidence>
<dbReference type="Proteomes" id="UP000887574">
    <property type="component" value="Unplaced"/>
</dbReference>
<keyword evidence="6" id="KW-0472">Membrane</keyword>
<comment type="cofactor">
    <cofactor evidence="6">
        <name>[2Fe-2S] cluster</name>
        <dbReference type="ChEBI" id="CHEBI:190135"/>
    </cofactor>
    <text evidence="6">Binds 1 [2Fe-2S] cluster.</text>
</comment>
<evidence type="ECO:0000256" key="5">
    <source>
        <dbReference type="ARBA" id="ARBA00023014"/>
    </source>
</evidence>
<dbReference type="Gene3D" id="3.40.5.90">
    <property type="entry name" value="CDGSH iron-sulfur domain, mitoNEET-type"/>
    <property type="match status" value="1"/>
</dbReference>
<dbReference type="GO" id="GO:0005789">
    <property type="term" value="C:endoplasmic reticulum membrane"/>
    <property type="evidence" value="ECO:0007669"/>
    <property type="project" value="UniProtKB-SubCell"/>
</dbReference>
<keyword evidence="3 6" id="KW-0479">Metal-binding</keyword>
<feature type="domain" description="Iron-binding zinc finger CDGSH type" evidence="7">
    <location>
        <begin position="54"/>
        <end position="92"/>
    </location>
</feature>
<keyword evidence="6" id="KW-0256">Endoplasmic reticulum</keyword>
<dbReference type="PANTHER" id="PTHR13680:SF5">
    <property type="entry name" value="CDGSH IRON-SULFUR DOMAIN-CONTAINING PROTEIN 1"/>
    <property type="match status" value="1"/>
</dbReference>
<name>A0A915DRF9_9BILA</name>
<dbReference type="GO" id="GO:0005741">
    <property type="term" value="C:mitochondrial outer membrane"/>
    <property type="evidence" value="ECO:0007669"/>
    <property type="project" value="TreeGrafter"/>
</dbReference>